<evidence type="ECO:0000259" key="8">
    <source>
        <dbReference type="PROSITE" id="PS50075"/>
    </source>
</evidence>
<dbReference type="GO" id="GO:0017000">
    <property type="term" value="P:antibiotic biosynthetic process"/>
    <property type="evidence" value="ECO:0007669"/>
    <property type="project" value="UniProtKB-KW"/>
</dbReference>
<keyword evidence="10" id="KW-1185">Reference proteome</keyword>
<dbReference type="SUPFAM" id="SSF52777">
    <property type="entry name" value="CoA-dependent acyltransferases"/>
    <property type="match status" value="4"/>
</dbReference>
<dbReference type="Gene3D" id="3.30.300.30">
    <property type="match status" value="1"/>
</dbReference>
<dbReference type="InterPro" id="IPR020845">
    <property type="entry name" value="AMP-binding_CS"/>
</dbReference>
<keyword evidence="5" id="KW-0436">Ligase</keyword>
<dbReference type="InterPro" id="IPR036736">
    <property type="entry name" value="ACP-like_sf"/>
</dbReference>
<dbReference type="FunFam" id="3.40.50.12780:FF:000012">
    <property type="entry name" value="Non-ribosomal peptide synthetase"/>
    <property type="match status" value="1"/>
</dbReference>
<keyword evidence="4" id="KW-0597">Phosphoprotein</keyword>
<dbReference type="Pfam" id="PF00668">
    <property type="entry name" value="Condensation"/>
    <property type="match status" value="2"/>
</dbReference>
<dbReference type="InterPro" id="IPR009081">
    <property type="entry name" value="PP-bd_ACP"/>
</dbReference>
<proteinExistence type="inferred from homology"/>
<evidence type="ECO:0000256" key="7">
    <source>
        <dbReference type="ARBA" id="ARBA00023268"/>
    </source>
</evidence>
<name>A0A5S5CFG7_9BACL</name>
<dbReference type="PANTHER" id="PTHR45398">
    <property type="match status" value="1"/>
</dbReference>
<dbReference type="InterPro" id="IPR010060">
    <property type="entry name" value="NRPS_synth"/>
</dbReference>
<evidence type="ECO:0000313" key="10">
    <source>
        <dbReference type="Proteomes" id="UP000323257"/>
    </source>
</evidence>
<sequence>MNRVAEQHSVTLYPLTHPQQRIWLVEKIYPGTTMHHISGISLVKAELDWKTLEASIHHFIACHDAARFRFVERDQEVWQYIHEFEPFTIKQVDFSQSHSPQQAFEDWYADRSSSFAFDLCNRPLFDFTFVRLDELQTGFFFTFHHLIADGWSLGMMVNRIWEQVAFLSRGQILTAPPQTTYLDYMDSESNYLSSTRFQKNKSFWHEKFHDLPSSYRTGDSAGTSGKRRTFNLNAQTSKAIKTLVDDIGCSLNTFFVSIMLIYLSRAEQKQDIVIGTPVLNRSGRKEKQTFGMFTSTMPFRFKLNDDLSFERLLLEVNGNLKECYFHQKYPYDQLVRDLDRRKEGNDDLVDICVNYYNTRLVTEIDGCPVVTTELYSGHQLYALQLVVKEWSVDEGLMIHLDYKTGVYAEAEIERIWERLHDLARLLVENPLRRVGDASMVTDEERERLIHYWNDTAADYPAGNLIHQLFEEQVFQSPDRIAIHDEHERLTYSDLNRKANQLARQLQKKGAVRGSIIAIMAKHSVEVVAAILAVHKTGGAYVPIDPDYPADRIRYLLEDSGASLLLTNGTALVDTEFNGLVLNLYGERVEELDDANLDIDHDPADLAYIIYTSGSTGKPKGVMIEHQGLMNYIWWAKKQYVRSNTQTFALYSSLSFDLTVTSLFTPLINGNPIVIYRDDRNEFVLHRIVSENRTNILKLTPSHLSLLKDMDLRGSSIQCFIVGGEDLKTSLASRIHECFGGEIDIYNEYGPTETVVGCMIHRFDIRHDVGVSVPIGRPADNVQLYILDEQLNLLPEGQIGELYISGDGVARGYVNQAELTQQRFLSNPFMPNKRMYKTGDLARYRPDGKMEYTGRRDNQVKIKGYRIELGEIESALLGHEDIQEAVVAAVPDTNGSSMLRAYYIARSAIEDFEIRTYLLGKVPVHMIPAQFVPVEEIPLTPNGKVDFVKLSDIPLDSRHEESESNSSASKWETLVYQTVAKVLNIEGVGHHHNFYQMGGDSIKAIQISAKLFDIGIQANVKDILSFPVMKQLAAIVQLNHQSANQERAPLQGEVASTPITAWFLEQKWANRNYWNQSVLLEVDVHASAEAVERATQYVIAHHDSLRMNLNTGTGRLYYNEKHVSAPFRLERFDLSQLKEKSIELKSGMNIEDDLLFRAAYFSAVGQSPVVLFTAHHLVIDAVSWRIVLDDWLMFLQAVLQAKEPKMPRRTSSFQDWAKALHEGGDIFVQELAYWSELDHDAFVLPPDGQPDQKGVNKRTLTLSLDENETEFLLTKANLVCNTRTDELLLTALALAVNEETRSKEMVAELEGHGREELRDNLDVSRTVGWFTSMYPVRLRLDGERLVDHVKGIKEQLRAIPNKGIGYGVLKYVKRRLPAKENLKRIRFNYLGEMDNRFKNEAARMRFDDHGEEQDACNAMTSLLEINALVVGGRLTVWVAFDESDYRFDTIDRVSRRMMGHIQAILQFCAEAERIEYTTSDFDAAELSQAEIEALFE</sequence>
<comment type="caution">
    <text evidence="9">The sequence shown here is derived from an EMBL/GenBank/DDBJ whole genome shotgun (WGS) entry which is preliminary data.</text>
</comment>
<keyword evidence="7" id="KW-0511">Multifunctional enzyme</keyword>
<dbReference type="NCBIfam" id="TIGR01720">
    <property type="entry name" value="NRPS-para261"/>
    <property type="match status" value="1"/>
</dbReference>
<dbReference type="InterPro" id="IPR000873">
    <property type="entry name" value="AMP-dep_synth/lig_dom"/>
</dbReference>
<comment type="cofactor">
    <cofactor evidence="1">
        <name>pantetheine 4'-phosphate</name>
        <dbReference type="ChEBI" id="CHEBI:47942"/>
    </cofactor>
</comment>
<dbReference type="SUPFAM" id="SSF47336">
    <property type="entry name" value="ACP-like"/>
    <property type="match status" value="1"/>
</dbReference>
<dbReference type="Proteomes" id="UP000323257">
    <property type="component" value="Unassembled WGS sequence"/>
</dbReference>
<dbReference type="PRINTS" id="PR00154">
    <property type="entry name" value="AMPBINDING"/>
</dbReference>
<dbReference type="Gene3D" id="3.30.559.30">
    <property type="entry name" value="Nonribosomal peptide synthetase, condensation domain"/>
    <property type="match status" value="2"/>
</dbReference>
<dbReference type="GO" id="GO:0008610">
    <property type="term" value="P:lipid biosynthetic process"/>
    <property type="evidence" value="ECO:0007669"/>
    <property type="project" value="UniProtKB-ARBA"/>
</dbReference>
<accession>A0A5S5CFG7</accession>
<dbReference type="PANTHER" id="PTHR45398:SF1">
    <property type="entry name" value="ENZYME, PUTATIVE (JCVI)-RELATED"/>
    <property type="match status" value="1"/>
</dbReference>
<dbReference type="InterPro" id="IPR010071">
    <property type="entry name" value="AA_adenyl_dom"/>
</dbReference>
<dbReference type="InterPro" id="IPR023213">
    <property type="entry name" value="CAT-like_dom_sf"/>
</dbReference>
<comment type="similarity">
    <text evidence="2">Belongs to the ATP-dependent AMP-binding enzyme family.</text>
</comment>
<dbReference type="Pfam" id="PF00550">
    <property type="entry name" value="PP-binding"/>
    <property type="match status" value="1"/>
</dbReference>
<dbReference type="Gene3D" id="2.30.38.10">
    <property type="entry name" value="Luciferase, Domain 3"/>
    <property type="match status" value="1"/>
</dbReference>
<evidence type="ECO:0000256" key="1">
    <source>
        <dbReference type="ARBA" id="ARBA00001957"/>
    </source>
</evidence>
<evidence type="ECO:0000313" key="9">
    <source>
        <dbReference type="EMBL" id="TYP76743.1"/>
    </source>
</evidence>
<evidence type="ECO:0000256" key="2">
    <source>
        <dbReference type="ARBA" id="ARBA00006432"/>
    </source>
</evidence>
<evidence type="ECO:0000256" key="6">
    <source>
        <dbReference type="ARBA" id="ARBA00023194"/>
    </source>
</evidence>
<organism evidence="9 10">
    <name type="scientific">Paenibacillus methanolicus</name>
    <dbReference type="NCBI Taxonomy" id="582686"/>
    <lineage>
        <taxon>Bacteria</taxon>
        <taxon>Bacillati</taxon>
        <taxon>Bacillota</taxon>
        <taxon>Bacilli</taxon>
        <taxon>Bacillales</taxon>
        <taxon>Paenibacillaceae</taxon>
        <taxon>Paenibacillus</taxon>
    </lineage>
</organism>
<dbReference type="PROSITE" id="PS00012">
    <property type="entry name" value="PHOSPHOPANTETHEINE"/>
    <property type="match status" value="1"/>
</dbReference>
<keyword evidence="6" id="KW-0045">Antibiotic biosynthesis</keyword>
<dbReference type="InterPro" id="IPR045851">
    <property type="entry name" value="AMP-bd_C_sf"/>
</dbReference>
<dbReference type="InterPro" id="IPR001242">
    <property type="entry name" value="Condensation_dom"/>
</dbReference>
<evidence type="ECO:0000256" key="4">
    <source>
        <dbReference type="ARBA" id="ARBA00022553"/>
    </source>
</evidence>
<dbReference type="Gene3D" id="1.10.1200.10">
    <property type="entry name" value="ACP-like"/>
    <property type="match status" value="1"/>
</dbReference>
<dbReference type="InterPro" id="IPR006162">
    <property type="entry name" value="Ppantetheine_attach_site"/>
</dbReference>
<dbReference type="FunFam" id="3.40.50.980:FF:000001">
    <property type="entry name" value="Non-ribosomal peptide synthetase"/>
    <property type="match status" value="1"/>
</dbReference>
<dbReference type="Pfam" id="PF00501">
    <property type="entry name" value="AMP-binding"/>
    <property type="match status" value="1"/>
</dbReference>
<dbReference type="Gene3D" id="3.30.559.10">
    <property type="entry name" value="Chloramphenicol acetyltransferase-like domain"/>
    <property type="match status" value="2"/>
</dbReference>
<gene>
    <name evidence="9" type="ORF">BCM02_103407</name>
</gene>
<dbReference type="Pfam" id="PF13193">
    <property type="entry name" value="AMP-binding_C"/>
    <property type="match status" value="1"/>
</dbReference>
<dbReference type="OrthoDB" id="9765680at2"/>
<protein>
    <submittedName>
        <fullName evidence="9">Non-ribosomal peptide synthase protein (TIGR01720 family)/amino acid adenylation domain-containing protein</fullName>
    </submittedName>
</protein>
<evidence type="ECO:0000256" key="5">
    <source>
        <dbReference type="ARBA" id="ARBA00022598"/>
    </source>
</evidence>
<dbReference type="PROSITE" id="PS50075">
    <property type="entry name" value="CARRIER"/>
    <property type="match status" value="1"/>
</dbReference>
<evidence type="ECO:0000256" key="3">
    <source>
        <dbReference type="ARBA" id="ARBA00022450"/>
    </source>
</evidence>
<dbReference type="RefSeq" id="WP_148929123.1">
    <property type="nucleotide sequence ID" value="NZ_VNHS01000003.1"/>
</dbReference>
<dbReference type="NCBIfam" id="TIGR01733">
    <property type="entry name" value="AA-adenyl-dom"/>
    <property type="match status" value="1"/>
</dbReference>
<dbReference type="PROSITE" id="PS00455">
    <property type="entry name" value="AMP_BINDING"/>
    <property type="match status" value="1"/>
</dbReference>
<reference evidence="9 10" key="1">
    <citation type="submission" date="2019-07" db="EMBL/GenBank/DDBJ databases">
        <title>Genomic Encyclopedia of Type Strains, Phase III (KMG-III): the genomes of soil and plant-associated and newly described type strains.</title>
        <authorList>
            <person name="Whitman W."/>
        </authorList>
    </citation>
    <scope>NUCLEOTIDE SEQUENCE [LARGE SCALE GENOMIC DNA]</scope>
    <source>
        <strain evidence="9 10">BL24</strain>
    </source>
</reference>
<dbReference type="GO" id="GO:0016874">
    <property type="term" value="F:ligase activity"/>
    <property type="evidence" value="ECO:0007669"/>
    <property type="project" value="UniProtKB-KW"/>
</dbReference>
<dbReference type="FunFam" id="2.30.38.10:FF:000001">
    <property type="entry name" value="Non-ribosomal peptide synthetase PvdI"/>
    <property type="match status" value="1"/>
</dbReference>
<keyword evidence="3" id="KW-0596">Phosphopantetheine</keyword>
<dbReference type="SUPFAM" id="SSF56801">
    <property type="entry name" value="Acetyl-CoA synthetase-like"/>
    <property type="match status" value="1"/>
</dbReference>
<dbReference type="InterPro" id="IPR020459">
    <property type="entry name" value="AMP-binding"/>
</dbReference>
<dbReference type="InterPro" id="IPR025110">
    <property type="entry name" value="AMP-bd_C"/>
</dbReference>
<feature type="domain" description="Carrier" evidence="8">
    <location>
        <begin position="965"/>
        <end position="1039"/>
    </location>
</feature>
<dbReference type="Gene3D" id="3.40.50.980">
    <property type="match status" value="2"/>
</dbReference>
<dbReference type="EMBL" id="VNHS01000003">
    <property type="protein sequence ID" value="TYP76743.1"/>
    <property type="molecule type" value="Genomic_DNA"/>
</dbReference>